<feature type="compositionally biased region" description="Low complexity" evidence="1">
    <location>
        <begin position="239"/>
        <end position="251"/>
    </location>
</feature>
<feature type="region of interest" description="Disordered" evidence="1">
    <location>
        <begin position="222"/>
        <end position="259"/>
    </location>
</feature>
<reference evidence="2" key="1">
    <citation type="submission" date="2023-02" db="EMBL/GenBank/DDBJ databases">
        <title>Genome of toxic invasive species Heracleum sosnowskyi carries increased number of genes despite the absence of recent whole-genome duplications.</title>
        <authorList>
            <person name="Schelkunov M."/>
            <person name="Shtratnikova V."/>
            <person name="Makarenko M."/>
            <person name="Klepikova A."/>
            <person name="Omelchenko D."/>
            <person name="Novikova G."/>
            <person name="Obukhova E."/>
            <person name="Bogdanov V."/>
            <person name="Penin A."/>
            <person name="Logacheva M."/>
        </authorList>
    </citation>
    <scope>NUCLEOTIDE SEQUENCE</scope>
    <source>
        <strain evidence="2">Hsosn_3</strain>
        <tissue evidence="2">Leaf</tissue>
    </source>
</reference>
<proteinExistence type="predicted"/>
<feature type="region of interest" description="Disordered" evidence="1">
    <location>
        <begin position="1"/>
        <end position="22"/>
    </location>
</feature>
<dbReference type="PANTHER" id="PTHR34193:SF1">
    <property type="entry name" value="EXPRESSED PROTEIN"/>
    <property type="match status" value="1"/>
</dbReference>
<dbReference type="AlphaFoldDB" id="A0AAD8IEE6"/>
<comment type="caution">
    <text evidence="2">The sequence shown here is derived from an EMBL/GenBank/DDBJ whole genome shotgun (WGS) entry which is preliminary data.</text>
</comment>
<sequence>MFDPRREDRNNPIQPYDSLRPKKFNPYFGSKIRKETQNYENYMKWNGGGVEFRPDVKEDEHGICSPPLWEKQSAPTSPVVHSQLIDNVSLNLSPTSRREALNRGKFELMEMVKAMPESSYELSLKDLVDNFHKAEENVQEECFKQQGAKKIKRKANMGTSASNINENNKGLFLKMVLPLPFGASSKKKVKNPYARVMSKPSTTEEADIERSLKCVDHREWWKKRSSVSDENESGGLSGSSGSSHSSGSTRSHSTRNKNGCLQGFSALYLKKSKSAK</sequence>
<dbReference type="EMBL" id="JAUIZM010000005">
    <property type="protein sequence ID" value="KAK1384367.1"/>
    <property type="molecule type" value="Genomic_DNA"/>
</dbReference>
<evidence type="ECO:0000313" key="3">
    <source>
        <dbReference type="Proteomes" id="UP001237642"/>
    </source>
</evidence>
<gene>
    <name evidence="2" type="ORF">POM88_022102</name>
</gene>
<evidence type="ECO:0000313" key="2">
    <source>
        <dbReference type="EMBL" id="KAK1384367.1"/>
    </source>
</evidence>
<evidence type="ECO:0000256" key="1">
    <source>
        <dbReference type="SAM" id="MobiDB-lite"/>
    </source>
</evidence>
<feature type="region of interest" description="Disordered" evidence="1">
    <location>
        <begin position="188"/>
        <end position="209"/>
    </location>
</feature>
<reference evidence="2" key="2">
    <citation type="submission" date="2023-05" db="EMBL/GenBank/DDBJ databases">
        <authorList>
            <person name="Schelkunov M.I."/>
        </authorList>
    </citation>
    <scope>NUCLEOTIDE SEQUENCE</scope>
    <source>
        <strain evidence="2">Hsosn_3</strain>
        <tissue evidence="2">Leaf</tissue>
    </source>
</reference>
<feature type="compositionally biased region" description="Basic and acidic residues" evidence="1">
    <location>
        <begin position="1"/>
        <end position="10"/>
    </location>
</feature>
<dbReference type="PANTHER" id="PTHR34193">
    <property type="entry name" value="OS11G0199801 PROTEIN"/>
    <property type="match status" value="1"/>
</dbReference>
<accession>A0AAD8IEE6</accession>
<keyword evidence="3" id="KW-1185">Reference proteome</keyword>
<dbReference type="Proteomes" id="UP001237642">
    <property type="component" value="Unassembled WGS sequence"/>
</dbReference>
<name>A0AAD8IEE6_9APIA</name>
<protein>
    <submittedName>
        <fullName evidence="2">Chlorohydroquinone/hydroquinone 1,2-dioxygenase</fullName>
    </submittedName>
</protein>
<organism evidence="2 3">
    <name type="scientific">Heracleum sosnowskyi</name>
    <dbReference type="NCBI Taxonomy" id="360622"/>
    <lineage>
        <taxon>Eukaryota</taxon>
        <taxon>Viridiplantae</taxon>
        <taxon>Streptophyta</taxon>
        <taxon>Embryophyta</taxon>
        <taxon>Tracheophyta</taxon>
        <taxon>Spermatophyta</taxon>
        <taxon>Magnoliopsida</taxon>
        <taxon>eudicotyledons</taxon>
        <taxon>Gunneridae</taxon>
        <taxon>Pentapetalae</taxon>
        <taxon>asterids</taxon>
        <taxon>campanulids</taxon>
        <taxon>Apiales</taxon>
        <taxon>Apiaceae</taxon>
        <taxon>Apioideae</taxon>
        <taxon>apioid superclade</taxon>
        <taxon>Tordylieae</taxon>
        <taxon>Tordyliinae</taxon>
        <taxon>Heracleum</taxon>
    </lineage>
</organism>